<name>A0A347WLE5_9LACT</name>
<dbReference type="Gene3D" id="3.10.310.30">
    <property type="match status" value="1"/>
</dbReference>
<feature type="domain" description="DDH" evidence="1">
    <location>
        <begin position="20"/>
        <end position="157"/>
    </location>
</feature>
<dbReference type="KEGG" id="abae:CL176_07760"/>
<dbReference type="PANTHER" id="PTHR47618">
    <property type="entry name" value="BIFUNCTIONAL OLIGORIBONUCLEASE AND PAP PHOSPHATASE NRNA"/>
    <property type="match status" value="1"/>
</dbReference>
<dbReference type="SUPFAM" id="SSF64182">
    <property type="entry name" value="DHH phosphoesterases"/>
    <property type="match status" value="1"/>
</dbReference>
<dbReference type="InterPro" id="IPR038763">
    <property type="entry name" value="DHH_sf"/>
</dbReference>
<proteinExistence type="predicted"/>
<dbReference type="InterPro" id="IPR001667">
    <property type="entry name" value="DDH_dom"/>
</dbReference>
<dbReference type="Pfam" id="PF01368">
    <property type="entry name" value="DHH"/>
    <property type="match status" value="1"/>
</dbReference>
<protein>
    <recommendedName>
        <fullName evidence="5">DHH family phosphoesterase</fullName>
    </recommendedName>
</protein>
<gene>
    <name evidence="3" type="ORF">CL176_07760</name>
</gene>
<dbReference type="Pfam" id="PF02272">
    <property type="entry name" value="DHHA1"/>
    <property type="match status" value="1"/>
</dbReference>
<dbReference type="InterPro" id="IPR051319">
    <property type="entry name" value="Oligoribo/pAp-PDE_c-di-AMP_PDE"/>
</dbReference>
<evidence type="ECO:0000259" key="2">
    <source>
        <dbReference type="Pfam" id="PF02272"/>
    </source>
</evidence>
<evidence type="ECO:0000313" key="3">
    <source>
        <dbReference type="EMBL" id="AXY25902.1"/>
    </source>
</evidence>
<accession>A0A347WLE5</accession>
<dbReference type="PANTHER" id="PTHR47618:SF1">
    <property type="entry name" value="BIFUNCTIONAL OLIGORIBONUCLEASE AND PAP PHOSPHATASE NRNA"/>
    <property type="match status" value="1"/>
</dbReference>
<dbReference type="EMBL" id="CP023434">
    <property type="protein sequence ID" value="AXY25902.1"/>
    <property type="molecule type" value="Genomic_DNA"/>
</dbReference>
<evidence type="ECO:0000259" key="1">
    <source>
        <dbReference type="Pfam" id="PF01368"/>
    </source>
</evidence>
<dbReference type="Proteomes" id="UP000263232">
    <property type="component" value="Chromosome"/>
</dbReference>
<dbReference type="AlphaFoldDB" id="A0A347WLE5"/>
<dbReference type="Gene3D" id="3.90.1640.10">
    <property type="entry name" value="inorganic pyrophosphatase (n-terminal core)"/>
    <property type="match status" value="1"/>
</dbReference>
<organism evidence="3 4">
    <name type="scientific">Suicoccus acidiformans</name>
    <dbReference type="NCBI Taxonomy" id="2036206"/>
    <lineage>
        <taxon>Bacteria</taxon>
        <taxon>Bacillati</taxon>
        <taxon>Bacillota</taxon>
        <taxon>Bacilli</taxon>
        <taxon>Lactobacillales</taxon>
        <taxon>Aerococcaceae</taxon>
        <taxon>Suicoccus</taxon>
    </lineage>
</organism>
<feature type="domain" description="DHHA1" evidence="2">
    <location>
        <begin position="232"/>
        <end position="317"/>
    </location>
</feature>
<dbReference type="InterPro" id="IPR003156">
    <property type="entry name" value="DHHA1_dom"/>
</dbReference>
<evidence type="ECO:0008006" key="5">
    <source>
        <dbReference type="Google" id="ProtNLM"/>
    </source>
</evidence>
<sequence>MYLKQADAEKLYQLIEANSQIIIHRHQRPDPDAIGSQLGLKTLIQERFPNKKVLAAGSTSQGLKWLGKMDNVTEADYEGALVIVTDTANQPRIDGHHYNKGAHLVKIDHHPPVDQYGDLQIVYPEASSTCEIIAEISRVLADELPMSANTARLLYAGLIGDTGRFLHDSTTPLTFEVASRLAQTGINLFEISDHFCTMTLNQAKFQAYVLEQLQVSQAGVGQVMITQDILSQFQLTEEQTNAITGLPGTIEGIDAWIIIIEQNVSQGEAWRCRLRSKGPIINTVAAQFGGGGHPKASGVNIHSRENLAKLLTEMDKATTSYRAEQAPSS</sequence>
<evidence type="ECO:0000313" key="4">
    <source>
        <dbReference type="Proteomes" id="UP000263232"/>
    </source>
</evidence>
<keyword evidence="4" id="KW-1185">Reference proteome</keyword>
<dbReference type="OrthoDB" id="9803668at2"/>
<dbReference type="GO" id="GO:0003676">
    <property type="term" value="F:nucleic acid binding"/>
    <property type="evidence" value="ECO:0007669"/>
    <property type="project" value="InterPro"/>
</dbReference>
<reference evidence="3 4" key="1">
    <citation type="submission" date="2017-09" db="EMBL/GenBank/DDBJ databases">
        <title>Complete genome sequence of Oxytococcus suis strain ZY16052.</title>
        <authorList>
            <person name="Li F."/>
        </authorList>
    </citation>
    <scope>NUCLEOTIDE SEQUENCE [LARGE SCALE GENOMIC DNA]</scope>
    <source>
        <strain evidence="3 4">ZY16052</strain>
    </source>
</reference>
<dbReference type="RefSeq" id="WP_118990802.1">
    <property type="nucleotide sequence ID" value="NZ_CP023434.1"/>
</dbReference>